<evidence type="ECO:0000313" key="3">
    <source>
        <dbReference type="Proteomes" id="UP000262969"/>
    </source>
</evidence>
<dbReference type="Pfam" id="PF17851">
    <property type="entry name" value="GH43_C2"/>
    <property type="match status" value="1"/>
</dbReference>
<name>A0A3D2X847_9FIRM</name>
<feature type="domain" description="Beta-xylosidase C-terminal Concanavalin A-like" evidence="1">
    <location>
        <begin position="11"/>
        <end position="68"/>
    </location>
</feature>
<gene>
    <name evidence="2" type="ORF">DHW61_12900</name>
</gene>
<dbReference type="EMBL" id="DPVV01000433">
    <property type="protein sequence ID" value="HCL03281.1"/>
    <property type="molecule type" value="Genomic_DNA"/>
</dbReference>
<reference evidence="2 3" key="1">
    <citation type="journal article" date="2018" name="Nat. Biotechnol.">
        <title>A standardized bacterial taxonomy based on genome phylogeny substantially revises the tree of life.</title>
        <authorList>
            <person name="Parks D.H."/>
            <person name="Chuvochina M."/>
            <person name="Waite D.W."/>
            <person name="Rinke C."/>
            <person name="Skarshewski A."/>
            <person name="Chaumeil P.A."/>
            <person name="Hugenholtz P."/>
        </authorList>
    </citation>
    <scope>NUCLEOTIDE SEQUENCE [LARGE SCALE GENOMIC DNA]</scope>
    <source>
        <strain evidence="2">UBA11728</strain>
    </source>
</reference>
<dbReference type="AlphaFoldDB" id="A0A3D2X847"/>
<proteinExistence type="predicted"/>
<accession>A0A3D2X847</accession>
<evidence type="ECO:0000313" key="2">
    <source>
        <dbReference type="EMBL" id="HCL03281.1"/>
    </source>
</evidence>
<dbReference type="Gene3D" id="2.60.120.200">
    <property type="match status" value="1"/>
</dbReference>
<organism evidence="2 3">
    <name type="scientific">Lachnoclostridium phytofermentans</name>
    <dbReference type="NCBI Taxonomy" id="66219"/>
    <lineage>
        <taxon>Bacteria</taxon>
        <taxon>Bacillati</taxon>
        <taxon>Bacillota</taxon>
        <taxon>Clostridia</taxon>
        <taxon>Lachnospirales</taxon>
        <taxon>Lachnospiraceae</taxon>
    </lineage>
</organism>
<sequence>MEMDIQVKHVPKETITMSYSLDGEEYKEAFTINAKAGRWVGVKNGVFCNHDTTVNGGGYAEVDYVRYE</sequence>
<dbReference type="InterPro" id="IPR041542">
    <property type="entry name" value="GH43_C2"/>
</dbReference>
<dbReference type="InterPro" id="IPR013320">
    <property type="entry name" value="ConA-like_dom_sf"/>
</dbReference>
<comment type="caution">
    <text evidence="2">The sequence shown here is derived from an EMBL/GenBank/DDBJ whole genome shotgun (WGS) entry which is preliminary data.</text>
</comment>
<dbReference type="SUPFAM" id="SSF49899">
    <property type="entry name" value="Concanavalin A-like lectins/glucanases"/>
    <property type="match status" value="1"/>
</dbReference>
<evidence type="ECO:0000259" key="1">
    <source>
        <dbReference type="Pfam" id="PF17851"/>
    </source>
</evidence>
<protein>
    <recommendedName>
        <fullName evidence="1">Beta-xylosidase C-terminal Concanavalin A-like domain-containing protein</fullName>
    </recommendedName>
</protein>
<dbReference type="Proteomes" id="UP000262969">
    <property type="component" value="Unassembled WGS sequence"/>
</dbReference>